<protein>
    <submittedName>
        <fullName evidence="1">Uncharacterized protein</fullName>
    </submittedName>
</protein>
<sequence>MAWDLAFKWQRKMRNIRLNVTRYDRPEKLSLAGQSEMFDLTLDYTIIALARSKSRLMVEFEVKPRNIRARLFLQTAKLGKAGLQREFERKIVNFYGLDAKAPPDGISLFGAQGAGGMHGLSRPNLHS</sequence>
<proteinExistence type="predicted"/>
<accession>A0ABW4RB20</accession>
<dbReference type="Proteomes" id="UP001597213">
    <property type="component" value="Unassembled WGS sequence"/>
</dbReference>
<name>A0ABW4RB20_9RHOB</name>
<keyword evidence="2" id="KW-1185">Reference proteome</keyword>
<comment type="caution">
    <text evidence="1">The sequence shown here is derived from an EMBL/GenBank/DDBJ whole genome shotgun (WGS) entry which is preliminary data.</text>
</comment>
<organism evidence="1 2">
    <name type="scientific">Paracoccus pacificus</name>
    <dbReference type="NCBI Taxonomy" id="1463598"/>
    <lineage>
        <taxon>Bacteria</taxon>
        <taxon>Pseudomonadati</taxon>
        <taxon>Pseudomonadota</taxon>
        <taxon>Alphaproteobacteria</taxon>
        <taxon>Rhodobacterales</taxon>
        <taxon>Paracoccaceae</taxon>
        <taxon>Paracoccus</taxon>
    </lineage>
</organism>
<reference evidence="2" key="1">
    <citation type="journal article" date="2019" name="Int. J. Syst. Evol. Microbiol.">
        <title>The Global Catalogue of Microorganisms (GCM) 10K type strain sequencing project: providing services to taxonomists for standard genome sequencing and annotation.</title>
        <authorList>
            <consortium name="The Broad Institute Genomics Platform"/>
            <consortium name="The Broad Institute Genome Sequencing Center for Infectious Disease"/>
            <person name="Wu L."/>
            <person name="Ma J."/>
        </authorList>
    </citation>
    <scope>NUCLEOTIDE SEQUENCE [LARGE SCALE GENOMIC DNA]</scope>
    <source>
        <strain evidence="2">CCUG 56029</strain>
    </source>
</reference>
<evidence type="ECO:0000313" key="1">
    <source>
        <dbReference type="EMBL" id="MFD1883451.1"/>
    </source>
</evidence>
<evidence type="ECO:0000313" key="2">
    <source>
        <dbReference type="Proteomes" id="UP001597213"/>
    </source>
</evidence>
<dbReference type="RefSeq" id="WP_379144848.1">
    <property type="nucleotide sequence ID" value="NZ_JBHUEN010000050.1"/>
</dbReference>
<gene>
    <name evidence="1" type="ORF">ACFSCT_17210</name>
</gene>
<dbReference type="EMBL" id="JBHUEN010000050">
    <property type="protein sequence ID" value="MFD1883451.1"/>
    <property type="molecule type" value="Genomic_DNA"/>
</dbReference>